<evidence type="ECO:0000313" key="3">
    <source>
        <dbReference type="Proteomes" id="UP001500426"/>
    </source>
</evidence>
<keyword evidence="1" id="KW-0732">Signal</keyword>
<organism evidence="2 3">
    <name type="scientific">Flavobacterium chungnamense</name>
    <dbReference type="NCBI Taxonomy" id="706182"/>
    <lineage>
        <taxon>Bacteria</taxon>
        <taxon>Pseudomonadati</taxon>
        <taxon>Bacteroidota</taxon>
        <taxon>Flavobacteriia</taxon>
        <taxon>Flavobacteriales</taxon>
        <taxon>Flavobacteriaceae</taxon>
        <taxon>Flavobacterium</taxon>
    </lineage>
</organism>
<gene>
    <name evidence="2" type="ORF">GCM10022388_17230</name>
</gene>
<evidence type="ECO:0000256" key="1">
    <source>
        <dbReference type="SAM" id="SignalP"/>
    </source>
</evidence>
<dbReference type="Proteomes" id="UP001500426">
    <property type="component" value="Unassembled WGS sequence"/>
</dbReference>
<feature type="signal peptide" evidence="1">
    <location>
        <begin position="1"/>
        <end position="18"/>
    </location>
</feature>
<protein>
    <recommendedName>
        <fullName evidence="4">DNA-binding protein</fullName>
    </recommendedName>
</protein>
<reference evidence="3" key="1">
    <citation type="journal article" date="2019" name="Int. J. Syst. Evol. Microbiol.">
        <title>The Global Catalogue of Microorganisms (GCM) 10K type strain sequencing project: providing services to taxonomists for standard genome sequencing and annotation.</title>
        <authorList>
            <consortium name="The Broad Institute Genomics Platform"/>
            <consortium name="The Broad Institute Genome Sequencing Center for Infectious Disease"/>
            <person name="Wu L."/>
            <person name="Ma J."/>
        </authorList>
    </citation>
    <scope>NUCLEOTIDE SEQUENCE [LARGE SCALE GENOMIC DNA]</scope>
    <source>
        <strain evidence="3">JCM 17068</strain>
    </source>
</reference>
<keyword evidence="3" id="KW-1185">Reference proteome</keyword>
<proteinExistence type="predicted"/>
<feature type="chain" id="PRO_5046375463" description="DNA-binding protein" evidence="1">
    <location>
        <begin position="19"/>
        <end position="119"/>
    </location>
</feature>
<evidence type="ECO:0000313" key="2">
    <source>
        <dbReference type="EMBL" id="GAA4051656.1"/>
    </source>
</evidence>
<dbReference type="EMBL" id="BAABCS010000016">
    <property type="protein sequence ID" value="GAA4051656.1"/>
    <property type="molecule type" value="Genomic_DNA"/>
</dbReference>
<name>A0ABP7USG1_9FLAO</name>
<accession>A0ABP7USG1</accession>
<dbReference type="RefSeq" id="WP_345093637.1">
    <property type="nucleotide sequence ID" value="NZ_BAABCS010000016.1"/>
</dbReference>
<comment type="caution">
    <text evidence="2">The sequence shown here is derived from an EMBL/GenBank/DDBJ whole genome shotgun (WGS) entry which is preliminary data.</text>
</comment>
<sequence length="119" mass="13457">MKKLFVITFLILVTTSFAQETITTSQAKEYIGKEVILKGKIASFKLASEGKSTNYINIDKPYPDNVFTVVISNKYLEEHQLDLSQSVGKEITVKGTISVYEKDPKKIPQIFNPLEIEIK</sequence>
<evidence type="ECO:0008006" key="4">
    <source>
        <dbReference type="Google" id="ProtNLM"/>
    </source>
</evidence>